<dbReference type="AlphaFoldDB" id="A0A7J5TYA2"/>
<accession>A0A7J5TYA2</accession>
<dbReference type="RefSeq" id="WP_152124725.1">
    <property type="nucleotide sequence ID" value="NZ_WELI01000005.1"/>
</dbReference>
<sequence length="113" mass="12698">MFTPAPYAIAHAPEPGLMLVEAAPQHEGPALPLDCRQTYKALLDKLTRTQTQIDSIDYGPFTGLMIQFSIYGDWWGAFPCTLLSIDQSSGRVRLFVTVQDLMKHHAFWNEMGL</sequence>
<name>A0A7J5TYA2_9BACT</name>
<protein>
    <submittedName>
        <fullName evidence="1">Uncharacterized protein</fullName>
    </submittedName>
</protein>
<dbReference type="EMBL" id="WELI01000005">
    <property type="protein sequence ID" value="KAB7730118.1"/>
    <property type="molecule type" value="Genomic_DNA"/>
</dbReference>
<evidence type="ECO:0000313" key="1">
    <source>
        <dbReference type="EMBL" id="KAB7730118.1"/>
    </source>
</evidence>
<comment type="caution">
    <text evidence="1">The sequence shown here is derived from an EMBL/GenBank/DDBJ whole genome shotgun (WGS) entry which is preliminary data.</text>
</comment>
<reference evidence="1 2" key="1">
    <citation type="submission" date="2019-10" db="EMBL/GenBank/DDBJ databases">
        <title>Rudanella paleaurantiibacter sp. nov., isolated from sludge.</title>
        <authorList>
            <person name="Xu S.Q."/>
        </authorList>
    </citation>
    <scope>NUCLEOTIDE SEQUENCE [LARGE SCALE GENOMIC DNA]</scope>
    <source>
        <strain evidence="1 2">HX-22-17</strain>
    </source>
</reference>
<gene>
    <name evidence="1" type="ORF">F5984_13120</name>
</gene>
<evidence type="ECO:0000313" key="2">
    <source>
        <dbReference type="Proteomes" id="UP000488299"/>
    </source>
</evidence>
<dbReference type="Proteomes" id="UP000488299">
    <property type="component" value="Unassembled WGS sequence"/>
</dbReference>
<proteinExistence type="predicted"/>
<organism evidence="1 2">
    <name type="scientific">Rudanella paleaurantiibacter</name>
    <dbReference type="NCBI Taxonomy" id="2614655"/>
    <lineage>
        <taxon>Bacteria</taxon>
        <taxon>Pseudomonadati</taxon>
        <taxon>Bacteroidota</taxon>
        <taxon>Cytophagia</taxon>
        <taxon>Cytophagales</taxon>
        <taxon>Cytophagaceae</taxon>
        <taxon>Rudanella</taxon>
    </lineage>
</organism>
<keyword evidence="2" id="KW-1185">Reference proteome</keyword>